<feature type="binding site" evidence="7">
    <location>
        <position position="176"/>
    </location>
    <ligand>
        <name>glyoxylate</name>
        <dbReference type="ChEBI" id="CHEBI:36655"/>
    </ligand>
</feature>
<reference evidence="9" key="1">
    <citation type="submission" date="2022-11" db="EMBL/GenBank/DDBJ databases">
        <authorList>
            <person name="Petersen C."/>
        </authorList>
    </citation>
    <scope>NUCLEOTIDE SEQUENCE</scope>
    <source>
        <strain evidence="9">IBT 30069</strain>
    </source>
</reference>
<keyword evidence="2" id="KW-0560">Oxidoreductase</keyword>
<evidence type="ECO:0000256" key="5">
    <source>
        <dbReference type="ARBA" id="ARBA00083297"/>
    </source>
</evidence>
<evidence type="ECO:0000313" key="9">
    <source>
        <dbReference type="EMBL" id="KAJ5087902.1"/>
    </source>
</evidence>
<feature type="active site" description="Proton acceptor" evidence="6">
    <location>
        <position position="255"/>
    </location>
</feature>
<comment type="similarity">
    <text evidence="3">Belongs to the FMN-dependent alpha-hydroxy acid dehydrogenase family.</text>
</comment>
<keyword evidence="10" id="KW-1185">Reference proteome</keyword>
<feature type="binding site" evidence="7">
    <location>
        <position position="33"/>
    </location>
    <ligand>
        <name>glyoxylate</name>
        <dbReference type="ChEBI" id="CHEBI:36655"/>
    </ligand>
</feature>
<feature type="domain" description="FMN hydroxy acid dehydrogenase" evidence="8">
    <location>
        <begin position="7"/>
        <end position="360"/>
    </location>
</feature>
<dbReference type="PROSITE" id="PS51349">
    <property type="entry name" value="FMN_HYDROXY_ACID_DH_2"/>
    <property type="match status" value="1"/>
</dbReference>
<sequence length="368" mass="39339">MSFISQAADAQVVCIKDLQEAATEKLPEIYRGYFNGGSMDCLTLGFNESSFDRYLLRPRVLRDVTNVDTSATLWGKTAALPLGVAPTAMHRLVHEDGEIGTSKACAARRVPMILSALSNDSLEDVSAQSSDGSTPYAIHVSPLNKREVISSILTRAKAAGYKAVVLTADAPMYGRRLQDLRNRFSIPPGQTFPNISAPGVSVADISVSAAAAWEEYIPWLRTQTDLELWVKGVTSKEDVTLAIKHGVDGVIISNHGGRQLDSTPATIDCLRDVAPLAKGRIRLALDGGVHRGSDIFKAIALGAEFVFVGRIAIWGLAYNGSEGVGLALDLLIQEFKLCMGLAGCTKVSDISPAHLSILQGNGVLGDVY</sequence>
<dbReference type="FunFam" id="3.20.20.70:FF:000056">
    <property type="entry name" value="hydroxyacid oxidase 2"/>
    <property type="match status" value="1"/>
</dbReference>
<dbReference type="Proteomes" id="UP001149165">
    <property type="component" value="Unassembled WGS sequence"/>
</dbReference>
<feature type="binding site" evidence="7">
    <location>
        <position position="115"/>
    </location>
    <ligand>
        <name>FMN</name>
        <dbReference type="ChEBI" id="CHEBI:58210"/>
    </ligand>
</feature>
<dbReference type="OrthoDB" id="1925334at2759"/>
<dbReference type="CDD" id="cd02809">
    <property type="entry name" value="alpha_hydroxyacid_oxid_FMN"/>
    <property type="match status" value="1"/>
</dbReference>
<dbReference type="GO" id="GO:0010181">
    <property type="term" value="F:FMN binding"/>
    <property type="evidence" value="ECO:0007669"/>
    <property type="project" value="InterPro"/>
</dbReference>
<dbReference type="Gene3D" id="3.20.20.70">
    <property type="entry name" value="Aldolase class I"/>
    <property type="match status" value="1"/>
</dbReference>
<dbReference type="InterPro" id="IPR000262">
    <property type="entry name" value="FMN-dep_DH"/>
</dbReference>
<protein>
    <recommendedName>
        <fullName evidence="4">Oxidase FUB9</fullName>
    </recommendedName>
    <alternativeName>
        <fullName evidence="5">Fusaric acid biosynthesis protein 9</fullName>
    </alternativeName>
</protein>
<feature type="binding site" evidence="7">
    <location>
        <position position="255"/>
    </location>
    <ligand>
        <name>glyoxylate</name>
        <dbReference type="ChEBI" id="CHEBI:36655"/>
    </ligand>
</feature>
<organism evidence="9 10">
    <name type="scientific">Penicillium angulare</name>
    <dbReference type="NCBI Taxonomy" id="116970"/>
    <lineage>
        <taxon>Eukaryota</taxon>
        <taxon>Fungi</taxon>
        <taxon>Dikarya</taxon>
        <taxon>Ascomycota</taxon>
        <taxon>Pezizomycotina</taxon>
        <taxon>Eurotiomycetes</taxon>
        <taxon>Eurotiomycetidae</taxon>
        <taxon>Eurotiales</taxon>
        <taxon>Aspergillaceae</taxon>
        <taxon>Penicillium</taxon>
    </lineage>
</organism>
<evidence type="ECO:0000256" key="3">
    <source>
        <dbReference type="ARBA" id="ARBA00024042"/>
    </source>
</evidence>
<dbReference type="InterPro" id="IPR037396">
    <property type="entry name" value="FMN_HAD"/>
</dbReference>
<dbReference type="PROSITE" id="PS00557">
    <property type="entry name" value="FMN_HYDROXY_ACID_DH_1"/>
    <property type="match status" value="1"/>
</dbReference>
<dbReference type="GO" id="GO:0016491">
    <property type="term" value="F:oxidoreductase activity"/>
    <property type="evidence" value="ECO:0007669"/>
    <property type="project" value="UniProtKB-KW"/>
</dbReference>
<dbReference type="PANTHER" id="PTHR10578">
    <property type="entry name" value="S -2-HYDROXY-ACID OXIDASE-RELATED"/>
    <property type="match status" value="1"/>
</dbReference>
<feature type="binding site" evidence="7">
    <location>
        <position position="258"/>
    </location>
    <ligand>
        <name>FMN</name>
        <dbReference type="ChEBI" id="CHEBI:58210"/>
    </ligand>
</feature>
<feature type="binding site" evidence="7">
    <location>
        <position position="231"/>
    </location>
    <ligand>
        <name>FMN</name>
        <dbReference type="ChEBI" id="CHEBI:58210"/>
    </ligand>
</feature>
<dbReference type="InterPro" id="IPR008259">
    <property type="entry name" value="FMN_hydac_DH_AS"/>
</dbReference>
<feature type="binding site" evidence="7">
    <location>
        <position position="167"/>
    </location>
    <ligand>
        <name>glyoxylate</name>
        <dbReference type="ChEBI" id="CHEBI:36655"/>
    </ligand>
</feature>
<keyword evidence="7" id="KW-0285">Flavoprotein</keyword>
<evidence type="ECO:0000313" key="10">
    <source>
        <dbReference type="Proteomes" id="UP001149165"/>
    </source>
</evidence>
<accession>A0A9W9K0R9</accession>
<dbReference type="InterPro" id="IPR013785">
    <property type="entry name" value="Aldolase_TIM"/>
</dbReference>
<gene>
    <name evidence="9" type="ORF">N7456_011518</name>
</gene>
<comment type="caution">
    <text evidence="9">The sequence shown here is derived from an EMBL/GenBank/DDBJ whole genome shotgun (WGS) entry which is preliminary data.</text>
</comment>
<dbReference type="InterPro" id="IPR012133">
    <property type="entry name" value="Alpha-hydoxy_acid_DH_FMN"/>
</dbReference>
<dbReference type="PIRSF" id="PIRSF000138">
    <property type="entry name" value="Al-hdrx_acd_dh"/>
    <property type="match status" value="1"/>
</dbReference>
<evidence type="ECO:0000256" key="1">
    <source>
        <dbReference type="ARBA" id="ARBA00001917"/>
    </source>
</evidence>
<dbReference type="AlphaFoldDB" id="A0A9W9K0R9"/>
<dbReference type="SUPFAM" id="SSF51395">
    <property type="entry name" value="FMN-linked oxidoreductases"/>
    <property type="match status" value="1"/>
</dbReference>
<feature type="binding site" evidence="7">
    <location>
        <begin position="309"/>
        <end position="310"/>
    </location>
    <ligand>
        <name>FMN</name>
        <dbReference type="ChEBI" id="CHEBI:58210"/>
    </ligand>
</feature>
<evidence type="ECO:0000256" key="2">
    <source>
        <dbReference type="ARBA" id="ARBA00023002"/>
    </source>
</evidence>
<reference evidence="9" key="2">
    <citation type="journal article" date="2023" name="IMA Fungus">
        <title>Comparative genomic study of the Penicillium genus elucidates a diverse pangenome and 15 lateral gene transfer events.</title>
        <authorList>
            <person name="Petersen C."/>
            <person name="Sorensen T."/>
            <person name="Nielsen M.R."/>
            <person name="Sondergaard T.E."/>
            <person name="Sorensen J.L."/>
            <person name="Fitzpatrick D.A."/>
            <person name="Frisvad J.C."/>
            <person name="Nielsen K.L."/>
        </authorList>
    </citation>
    <scope>NUCLEOTIDE SEQUENCE</scope>
    <source>
        <strain evidence="9">IBT 30069</strain>
    </source>
</reference>
<comment type="cofactor">
    <cofactor evidence="1">
        <name>FMN</name>
        <dbReference type="ChEBI" id="CHEBI:58210"/>
    </cofactor>
</comment>
<dbReference type="GO" id="GO:0005737">
    <property type="term" value="C:cytoplasm"/>
    <property type="evidence" value="ECO:0007669"/>
    <property type="project" value="UniProtKB-ARBA"/>
</dbReference>
<feature type="binding site" evidence="7">
    <location>
        <position position="253"/>
    </location>
    <ligand>
        <name>FMN</name>
        <dbReference type="ChEBI" id="CHEBI:58210"/>
    </ligand>
</feature>
<name>A0A9W9K0R9_9EURO</name>
<dbReference type="EMBL" id="JAPQKH010000007">
    <property type="protein sequence ID" value="KAJ5087902.1"/>
    <property type="molecule type" value="Genomic_DNA"/>
</dbReference>
<dbReference type="PANTHER" id="PTHR10578:SF149">
    <property type="entry name" value="2-HYDROXYACID OXIDASE 2"/>
    <property type="match status" value="1"/>
</dbReference>
<evidence type="ECO:0000256" key="7">
    <source>
        <dbReference type="PIRSR" id="PIRSR000138-2"/>
    </source>
</evidence>
<evidence type="ECO:0000256" key="4">
    <source>
        <dbReference type="ARBA" id="ARBA00073420"/>
    </source>
</evidence>
<keyword evidence="7" id="KW-0288">FMN</keyword>
<proteinExistence type="inferred from homology"/>
<evidence type="ECO:0000259" key="8">
    <source>
        <dbReference type="PROSITE" id="PS51349"/>
    </source>
</evidence>
<dbReference type="Pfam" id="PF01070">
    <property type="entry name" value="FMN_dh"/>
    <property type="match status" value="1"/>
</dbReference>
<evidence type="ECO:0000256" key="6">
    <source>
        <dbReference type="PIRSR" id="PIRSR000138-1"/>
    </source>
</evidence>
<feature type="binding site" evidence="7">
    <location>
        <begin position="86"/>
        <end position="88"/>
    </location>
    <ligand>
        <name>FMN</name>
        <dbReference type="ChEBI" id="CHEBI:58210"/>
    </ligand>
</feature>